<feature type="chain" id="PRO_5034648790" description="G6b-B extracellular V-set Ig-like domain-containing protein" evidence="1">
    <location>
        <begin position="25"/>
        <end position="101"/>
    </location>
</feature>
<organism evidence="3 4">
    <name type="scientific">Chrysemys picta bellii</name>
    <name type="common">Western painted turtle</name>
    <name type="synonym">Emys bellii</name>
    <dbReference type="NCBI Taxonomy" id="8478"/>
    <lineage>
        <taxon>Eukaryota</taxon>
        <taxon>Metazoa</taxon>
        <taxon>Chordata</taxon>
        <taxon>Craniata</taxon>
        <taxon>Vertebrata</taxon>
        <taxon>Euteleostomi</taxon>
        <taxon>Archelosauria</taxon>
        <taxon>Testudinata</taxon>
        <taxon>Testudines</taxon>
        <taxon>Cryptodira</taxon>
        <taxon>Durocryptodira</taxon>
        <taxon>Testudinoidea</taxon>
        <taxon>Emydidae</taxon>
        <taxon>Chrysemys</taxon>
    </lineage>
</organism>
<feature type="signal peptide" evidence="1">
    <location>
        <begin position="1"/>
        <end position="24"/>
    </location>
</feature>
<keyword evidence="1" id="KW-0732">Signal</keyword>
<dbReference type="Proteomes" id="UP000694380">
    <property type="component" value="Unplaced"/>
</dbReference>
<evidence type="ECO:0000313" key="4">
    <source>
        <dbReference type="Proteomes" id="UP000694380"/>
    </source>
</evidence>
<dbReference type="AlphaFoldDB" id="A0A8C3FBN5"/>
<keyword evidence="4" id="KW-1185">Reference proteome</keyword>
<proteinExistence type="predicted"/>
<name>A0A8C3FBN5_CHRPI</name>
<dbReference type="InterPro" id="IPR048308">
    <property type="entry name" value="G6B_V-set"/>
</dbReference>
<feature type="domain" description="G6b-B extracellular V-set Ig-like" evidence="2">
    <location>
        <begin position="24"/>
        <end position="86"/>
    </location>
</feature>
<dbReference type="Ensembl" id="ENSCPBT00000007252.1">
    <property type="protein sequence ID" value="ENSCPBP00000005976.1"/>
    <property type="gene ID" value="ENSCPBG00000004774.1"/>
</dbReference>
<evidence type="ECO:0000259" key="2">
    <source>
        <dbReference type="Pfam" id="PF15096"/>
    </source>
</evidence>
<sequence>STMRPQLLPLALALLAAVPPGAQAEAGSNVNLSCNLMGPRLIWQWVPRYPICAGVSGGIETIYTATATGAHDTPEGRFKKRLHLLTSWGTQPSILQFPGGG</sequence>
<dbReference type="GeneTree" id="ENSGT00950000185301"/>
<reference evidence="3" key="1">
    <citation type="submission" date="2025-08" db="UniProtKB">
        <authorList>
            <consortium name="Ensembl"/>
        </authorList>
    </citation>
    <scope>IDENTIFICATION</scope>
</reference>
<accession>A0A8C3FBN5</accession>
<dbReference type="Pfam" id="PF15096">
    <property type="entry name" value="G6B"/>
    <property type="match status" value="1"/>
</dbReference>
<evidence type="ECO:0000313" key="3">
    <source>
        <dbReference type="Ensembl" id="ENSCPBP00000005976.1"/>
    </source>
</evidence>
<protein>
    <recommendedName>
        <fullName evidence="2">G6b-B extracellular V-set Ig-like domain-containing protein</fullName>
    </recommendedName>
</protein>
<reference evidence="3" key="2">
    <citation type="submission" date="2025-09" db="UniProtKB">
        <authorList>
            <consortium name="Ensembl"/>
        </authorList>
    </citation>
    <scope>IDENTIFICATION</scope>
</reference>
<evidence type="ECO:0000256" key="1">
    <source>
        <dbReference type="SAM" id="SignalP"/>
    </source>
</evidence>